<gene>
    <name evidence="4" type="ORF">IEO21_06575</name>
</gene>
<sequence>MPPPNISNIFELSNEAEPPVIPSGTKTPLLDSAFELAEEEADATANVKEEDDRLPMPLSEALPALPQVQHDRSHSFSFGQTVFRSLNSDDSSESSVKANRGRAASDTVFHALPPPPLADKGPPEADINDTSGAMIVYASPKEKDPFAANATTYYTPGTMLPPTPPQMPKEKHGRTPSREEDLIWSLRTQLALQSELCVQFEVDLGARDELVRVLNSRLEESERECERRKGVVKNWRKRVSELERAVRGLQEEVDRSREESMDRSMMDEASGQALHQLHRRIESLERERADGDRREQEMREELEARVYELQEVRDELARRDESEQELKAGIRAAKEEMEQMGELTGNHEAIARQIHLNEEAERQRAAAEVAWDEERQKLLSDNESLRSEHISLQAQVTELREEVVRKDAEIGMLKAEVEAQWKHTETGSEKLQHLVQERDELKAEVDALNERISGMEEDWSQGENKKVELENEIQELWAAKEDLERERTELEDQLRAEHEHSEHLTQALQEGEDRVATLEQERQYALDRAARFEAQIKQRDADAAELSQRAIACEQDAEEAQEEISRLKREHARIVNEQSRTLQDVVAREVEARAGLEAVVREKAEADVHISTMKERLTALQEETERLRRQVHALQQESADKEVKLVNLVKQRQQDKDDINGLNIALDSKQQELELWVPEETARWAHLQPCLAAAQHLEPQHLLGYRRLPRLLVLPVPLAEERQKNEQDALAALAKLGYNVTAADLGKLNPPDIFEEELQVMAEVRAYFHVSYKRVIDYIPLAIDHQFLFGFTTALQQCLVEKLGLGAAKAVERCAAYLSEEPNIVAIRRELLAKKERLESVRTELDNFGLIQSTEGGVVLGMTCVTVSQLCRPITLLLPAMRRQADYIPLRSSPNVGEDASNAETDHSGNRLVIWACIGAICSSVLSFVIFAYGQVLQVEPTLQVQYPYGKALRRPNPYVNLDKVLQNSNATFPPITNFPPIVLQIDAADTLRRTREDHRQWRSHLGTVYPDDRRIIVSAETSTIVQFRNIDYAMEHCVLTASIPRHTEPHDPAVTLLDPTDVDIWMLDMTEEMSPHIPGTWERAARRRSLLATMAFSREGQTNSTSFHCASNEYTTLELSCASSENPCLLDFWQDQRAKPRGGFYMTQYQTPVKPERSRRVPV</sequence>
<evidence type="ECO:0000256" key="2">
    <source>
        <dbReference type="SAM" id="MobiDB-lite"/>
    </source>
</evidence>
<feature type="region of interest" description="Disordered" evidence="2">
    <location>
        <begin position="250"/>
        <end position="272"/>
    </location>
</feature>
<organism evidence="4 5">
    <name type="scientific">Rhodonia placenta</name>
    <dbReference type="NCBI Taxonomy" id="104341"/>
    <lineage>
        <taxon>Eukaryota</taxon>
        <taxon>Fungi</taxon>
        <taxon>Dikarya</taxon>
        <taxon>Basidiomycota</taxon>
        <taxon>Agaricomycotina</taxon>
        <taxon>Agaricomycetes</taxon>
        <taxon>Polyporales</taxon>
        <taxon>Adustoporiaceae</taxon>
        <taxon>Rhodonia</taxon>
    </lineage>
</organism>
<reference evidence="4" key="1">
    <citation type="submission" date="2020-11" db="EMBL/GenBank/DDBJ databases">
        <authorList>
            <person name="Koelle M."/>
            <person name="Horta M.A.C."/>
            <person name="Nowrousian M."/>
            <person name="Ohm R.A."/>
            <person name="Benz P."/>
            <person name="Pilgard A."/>
        </authorList>
    </citation>
    <scope>NUCLEOTIDE SEQUENCE</scope>
    <source>
        <strain evidence="4">FPRL280</strain>
    </source>
</reference>
<feature type="compositionally biased region" description="Low complexity" evidence="2">
    <location>
        <begin position="85"/>
        <end position="95"/>
    </location>
</feature>
<feature type="domain" description="GED" evidence="3">
    <location>
        <begin position="757"/>
        <end position="853"/>
    </location>
</feature>
<dbReference type="Proteomes" id="UP000639403">
    <property type="component" value="Unassembled WGS sequence"/>
</dbReference>
<evidence type="ECO:0000313" key="5">
    <source>
        <dbReference type="Proteomes" id="UP000639403"/>
    </source>
</evidence>
<accession>A0A8H7U0H5</accession>
<dbReference type="PANTHER" id="PTHR23159">
    <property type="entry name" value="CENTROSOMAL PROTEIN 2"/>
    <property type="match status" value="1"/>
</dbReference>
<dbReference type="PROSITE" id="PS51388">
    <property type="entry name" value="GED"/>
    <property type="match status" value="1"/>
</dbReference>
<proteinExistence type="predicted"/>
<dbReference type="Gene3D" id="1.20.120.1240">
    <property type="entry name" value="Dynamin, middle domain"/>
    <property type="match status" value="1"/>
</dbReference>
<feature type="region of interest" description="Disordered" evidence="2">
    <location>
        <begin position="85"/>
        <end position="108"/>
    </location>
</feature>
<keyword evidence="1" id="KW-0175">Coiled coil</keyword>
<comment type="caution">
    <text evidence="4">The sequence shown here is derived from an EMBL/GenBank/DDBJ whole genome shotgun (WGS) entry which is preliminary data.</text>
</comment>
<dbReference type="EMBL" id="JADOXO010000152">
    <property type="protein sequence ID" value="KAF9811491.1"/>
    <property type="molecule type" value="Genomic_DNA"/>
</dbReference>
<dbReference type="InterPro" id="IPR003130">
    <property type="entry name" value="GED"/>
</dbReference>
<feature type="coiled-coil region" evidence="1">
    <location>
        <begin position="357"/>
        <end position="577"/>
    </location>
</feature>
<evidence type="ECO:0000259" key="3">
    <source>
        <dbReference type="PROSITE" id="PS51388"/>
    </source>
</evidence>
<feature type="coiled-coil region" evidence="1">
    <location>
        <begin position="603"/>
        <end position="644"/>
    </location>
</feature>
<protein>
    <recommendedName>
        <fullName evidence="3">GED domain-containing protein</fullName>
    </recommendedName>
</protein>
<evidence type="ECO:0000313" key="4">
    <source>
        <dbReference type="EMBL" id="KAF9811491.1"/>
    </source>
</evidence>
<dbReference type="Pfam" id="PF02212">
    <property type="entry name" value="GED"/>
    <property type="match status" value="1"/>
</dbReference>
<name>A0A8H7U0H5_9APHY</name>
<dbReference type="AlphaFoldDB" id="A0A8H7U0H5"/>
<feature type="compositionally biased region" description="Basic and acidic residues" evidence="2">
    <location>
        <begin position="250"/>
        <end position="266"/>
    </location>
</feature>
<reference evidence="4" key="2">
    <citation type="journal article" name="Front. Microbiol.">
        <title>Degradative Capacity of Two Strains of Rhodonia placenta: From Phenotype to Genotype.</title>
        <authorList>
            <person name="Kolle M."/>
            <person name="Horta M.A.C."/>
            <person name="Nowrousian M."/>
            <person name="Ohm R.A."/>
            <person name="Benz J.P."/>
            <person name="Pilgard A."/>
        </authorList>
    </citation>
    <scope>NUCLEOTIDE SEQUENCE</scope>
    <source>
        <strain evidence="4">FPRL280</strain>
    </source>
</reference>
<dbReference type="PANTHER" id="PTHR23159:SF60">
    <property type="entry name" value="SPINDLE ASSEMBLY ABNORMAL PROTEIN 4"/>
    <property type="match status" value="1"/>
</dbReference>
<dbReference type="GO" id="GO:0005525">
    <property type="term" value="F:GTP binding"/>
    <property type="evidence" value="ECO:0007669"/>
    <property type="project" value="InterPro"/>
</dbReference>
<dbReference type="InterPro" id="IPR020850">
    <property type="entry name" value="GED_dom"/>
</dbReference>
<evidence type="ECO:0000256" key="1">
    <source>
        <dbReference type="SAM" id="Coils"/>
    </source>
</evidence>
<dbReference type="GO" id="GO:0003924">
    <property type="term" value="F:GTPase activity"/>
    <property type="evidence" value="ECO:0007669"/>
    <property type="project" value="InterPro"/>
</dbReference>